<gene>
    <name evidence="2" type="ORF">MoryE10_27910</name>
</gene>
<dbReference type="NCBIfam" id="TIGR03863">
    <property type="entry name" value="PQQ_ABC_bind"/>
    <property type="match status" value="1"/>
</dbReference>
<dbReference type="KEGG" id="moz:MoryE10_27910"/>
<evidence type="ECO:0000256" key="1">
    <source>
        <dbReference type="SAM" id="SignalP"/>
    </source>
</evidence>
<dbReference type="Proteomes" id="UP000824988">
    <property type="component" value="Chromosome"/>
</dbReference>
<dbReference type="InterPro" id="IPR022478">
    <property type="entry name" value="ABC_transptr_sub-bd_PQQ"/>
</dbReference>
<dbReference type="PANTHER" id="PTHR30483:SF6">
    <property type="entry name" value="PERIPLASMIC BINDING PROTEIN OF ABC TRANSPORTER FOR NATURAL AMINO ACIDS"/>
    <property type="match status" value="1"/>
</dbReference>
<name>A0A8D4VQG5_9GAMM</name>
<keyword evidence="1" id="KW-0732">Signal</keyword>
<dbReference type="PANTHER" id="PTHR30483">
    <property type="entry name" value="LEUCINE-SPECIFIC-BINDING PROTEIN"/>
    <property type="match status" value="1"/>
</dbReference>
<feature type="signal peptide" evidence="1">
    <location>
        <begin position="1"/>
        <end position="26"/>
    </location>
</feature>
<dbReference type="InterPro" id="IPR051010">
    <property type="entry name" value="BCAA_transport"/>
</dbReference>
<feature type="chain" id="PRO_5034807612" evidence="1">
    <location>
        <begin position="27"/>
        <end position="406"/>
    </location>
</feature>
<sequence>MATHPLFRKTGWLCSLALLTALEAAAAPKTKPAASPAAPTGQTLEIVYLTQEHEAPPALSNLDPVVTDKGLQGARLAIVDNNTTGQFTKQHFTLKEVRVPQDGDVASAYKQTAGNGAHHVIVDLPAAQLLTLADLPEAADDLIYNAAAPDDALRNEQCRANTLHLMPSRAMRADALAQYSHFKRWKEWFLVVGPTEEDKLLAAAYKRAAKKFGVKIVEERAWSHDYDARRTAQSEVASFTQDVDYDILVVADEAGDFGDYLSYRTSLPRPVTGTQGLVPAAWHRAHEQWGAVQLQNRFRAQAGRWMQDEDYAAWLAVRAVGEAATRAKSVEFAKVRDYLRSDAFALAGFKGKPLSFRRWDGQLRQPMLLADSRSLVAVAPLEGFLHQKNEMDTLGFDEPESKCRLR</sequence>
<evidence type="ECO:0000313" key="2">
    <source>
        <dbReference type="EMBL" id="BBL72185.1"/>
    </source>
</evidence>
<accession>A0A8D4VQG5</accession>
<dbReference type="EMBL" id="AP019782">
    <property type="protein sequence ID" value="BBL72185.1"/>
    <property type="molecule type" value="Genomic_DNA"/>
</dbReference>
<evidence type="ECO:0000313" key="3">
    <source>
        <dbReference type="Proteomes" id="UP000824988"/>
    </source>
</evidence>
<keyword evidence="3" id="KW-1185">Reference proteome</keyword>
<dbReference type="RefSeq" id="WP_221047408.1">
    <property type="nucleotide sequence ID" value="NZ_AP019782.1"/>
</dbReference>
<dbReference type="AlphaFoldDB" id="A0A8D4VQG5"/>
<reference evidence="2" key="1">
    <citation type="submission" date="2019-06" db="EMBL/GenBank/DDBJ databases">
        <title>Complete genome sequence of Methylogaea oryzae strain JCM16910.</title>
        <authorList>
            <person name="Asakawa S."/>
        </authorList>
    </citation>
    <scope>NUCLEOTIDE SEQUENCE</scope>
    <source>
        <strain evidence="2">E10</strain>
    </source>
</reference>
<organism evidence="2 3">
    <name type="scientific">Methylogaea oryzae</name>
    <dbReference type="NCBI Taxonomy" id="1295382"/>
    <lineage>
        <taxon>Bacteria</taxon>
        <taxon>Pseudomonadati</taxon>
        <taxon>Pseudomonadota</taxon>
        <taxon>Gammaproteobacteria</taxon>
        <taxon>Methylococcales</taxon>
        <taxon>Methylococcaceae</taxon>
        <taxon>Methylogaea</taxon>
    </lineage>
</organism>
<protein>
    <submittedName>
        <fullName evidence="2">Branched-chain amino acid ABC transporter substrate-binding protein</fullName>
    </submittedName>
</protein>
<proteinExistence type="predicted"/>